<feature type="compositionally biased region" description="Basic and acidic residues" evidence="2">
    <location>
        <begin position="111"/>
        <end position="121"/>
    </location>
</feature>
<accession>A0A1E7FP12</accession>
<feature type="compositionally biased region" description="Low complexity" evidence="2">
    <location>
        <begin position="82"/>
        <end position="110"/>
    </location>
</feature>
<reference evidence="3 4" key="1">
    <citation type="submission" date="2016-09" db="EMBL/GenBank/DDBJ databases">
        <title>Extensive genetic diversity and differential bi-allelic expression allows diatom success in the polar Southern Ocean.</title>
        <authorList>
            <consortium name="DOE Joint Genome Institute"/>
            <person name="Mock T."/>
            <person name="Otillar R.P."/>
            <person name="Strauss J."/>
            <person name="Dupont C."/>
            <person name="Frickenhaus S."/>
            <person name="Maumus F."/>
            <person name="Mcmullan M."/>
            <person name="Sanges R."/>
            <person name="Schmutz J."/>
            <person name="Toseland A."/>
            <person name="Valas R."/>
            <person name="Veluchamy A."/>
            <person name="Ward B.J."/>
            <person name="Allen A."/>
            <person name="Barry K."/>
            <person name="Falciatore A."/>
            <person name="Ferrante M."/>
            <person name="Fortunato A.E."/>
            <person name="Gloeckner G."/>
            <person name="Gruber A."/>
            <person name="Hipkin R."/>
            <person name="Janech M."/>
            <person name="Kroth P."/>
            <person name="Leese F."/>
            <person name="Lindquist E."/>
            <person name="Lyon B.R."/>
            <person name="Martin J."/>
            <person name="Mayer C."/>
            <person name="Parker M."/>
            <person name="Quesneville H."/>
            <person name="Raymond J."/>
            <person name="Uhlig C."/>
            <person name="Valentin K.U."/>
            <person name="Worden A.Z."/>
            <person name="Armbrust E.V."/>
            <person name="Bowler C."/>
            <person name="Green B."/>
            <person name="Moulton V."/>
            <person name="Van Oosterhout C."/>
            <person name="Grigoriev I."/>
        </authorList>
    </citation>
    <scope>NUCLEOTIDE SEQUENCE [LARGE SCALE GENOMIC DNA]</scope>
    <source>
        <strain evidence="3 4">CCMP1102</strain>
    </source>
</reference>
<feature type="region of interest" description="Disordered" evidence="2">
    <location>
        <begin position="483"/>
        <end position="513"/>
    </location>
</feature>
<feature type="region of interest" description="Disordered" evidence="2">
    <location>
        <begin position="581"/>
        <end position="636"/>
    </location>
</feature>
<feature type="compositionally biased region" description="Low complexity" evidence="2">
    <location>
        <begin position="11"/>
        <end position="23"/>
    </location>
</feature>
<dbReference type="KEGG" id="fcy:FRACYDRAFT_235940"/>
<keyword evidence="4" id="KW-1185">Reference proteome</keyword>
<name>A0A1E7FP12_9STRA</name>
<evidence type="ECO:0000313" key="3">
    <source>
        <dbReference type="EMBL" id="OEU19877.1"/>
    </source>
</evidence>
<feature type="region of interest" description="Disordered" evidence="2">
    <location>
        <begin position="1"/>
        <end position="49"/>
    </location>
</feature>
<evidence type="ECO:0000313" key="4">
    <source>
        <dbReference type="Proteomes" id="UP000095751"/>
    </source>
</evidence>
<evidence type="ECO:0000256" key="2">
    <source>
        <dbReference type="SAM" id="MobiDB-lite"/>
    </source>
</evidence>
<feature type="compositionally biased region" description="Low complexity" evidence="2">
    <location>
        <begin position="167"/>
        <end position="195"/>
    </location>
</feature>
<feature type="region of interest" description="Disordered" evidence="2">
    <location>
        <begin position="72"/>
        <end position="195"/>
    </location>
</feature>
<evidence type="ECO:0000256" key="1">
    <source>
        <dbReference type="SAM" id="Coils"/>
    </source>
</evidence>
<sequence length="636" mass="73294">MGRQSQPSNPPKSVVTTTTTTAKKGGGSGISAPSSMFSSLPSNRKKQKEQQYLIDNSYKGGATRETMKNKDYHYYGDNTSQTESTSALTSSISSFQIDPSPISDNNNNSIKMRDHLRRSYADDPNNNSDNEISNSNSNKRGVDKTTGSRRTKSANNEIIGSGLQIPSSSPSSSNAGSNTNNNSNNNNTSNNNTNNNQMIEVSKITDLVEQELQLQRDKYKEQLDRKVERFKIRQDKFREQNERLRSELDDARRELEKGRKFQAEQMRHATRNDRVHDQQQSRIENLESGNGTILSDLQEERHELLEEVEQIQQQHERTQEELAALKVRVRKDSEKRLSVMECLSTSWEHEQMEARQKEKQLNSELDIMSKTLKAVHGQLKDKTEEYAKLYALHWSTKSELDSMNEAVIPSNKEEEMVEELCRERESHQSVCSEHKRIVKLKNDQISKYEMNIRSIKSELNLTIERSNIKEESIIAYQAEIQNREQQEQENNHGDADEVEESRKENERLESEVTELKGQVESYLQNMALQKEFCDNLKDRIYKEQETEQEQMEEIHKLSKQIKKQQRETEEKDLIIYELNKIIGEEREKGGARSQNSNGEKRRSKSSSRTPKKSSMKKQQSRPSKAESKASKGNALK</sequence>
<dbReference type="EMBL" id="KV784355">
    <property type="protein sequence ID" value="OEU19877.1"/>
    <property type="molecule type" value="Genomic_DNA"/>
</dbReference>
<feature type="compositionally biased region" description="Low complexity" evidence="2">
    <location>
        <begin position="30"/>
        <end position="42"/>
    </location>
</feature>
<feature type="compositionally biased region" description="Basic residues" evidence="2">
    <location>
        <begin position="601"/>
        <end position="619"/>
    </location>
</feature>
<dbReference type="Proteomes" id="UP000095751">
    <property type="component" value="Unassembled WGS sequence"/>
</dbReference>
<feature type="compositionally biased region" description="Low complexity" evidence="2">
    <location>
        <begin position="125"/>
        <end position="138"/>
    </location>
</feature>
<gene>
    <name evidence="3" type="ORF">FRACYDRAFT_235940</name>
</gene>
<keyword evidence="1" id="KW-0175">Coiled coil</keyword>
<dbReference type="AlphaFoldDB" id="A0A1E7FP12"/>
<dbReference type="InParanoid" id="A0A1E7FP12"/>
<dbReference type="OrthoDB" id="10628735at2759"/>
<feature type="coiled-coil region" evidence="1">
    <location>
        <begin position="209"/>
        <end position="261"/>
    </location>
</feature>
<feature type="coiled-coil region" evidence="1">
    <location>
        <begin position="294"/>
        <end position="335"/>
    </location>
</feature>
<protein>
    <submittedName>
        <fullName evidence="3">Uncharacterized protein</fullName>
    </submittedName>
</protein>
<proteinExistence type="predicted"/>
<organism evidence="3 4">
    <name type="scientific">Fragilariopsis cylindrus CCMP1102</name>
    <dbReference type="NCBI Taxonomy" id="635003"/>
    <lineage>
        <taxon>Eukaryota</taxon>
        <taxon>Sar</taxon>
        <taxon>Stramenopiles</taxon>
        <taxon>Ochrophyta</taxon>
        <taxon>Bacillariophyta</taxon>
        <taxon>Bacillariophyceae</taxon>
        <taxon>Bacillariophycidae</taxon>
        <taxon>Bacillariales</taxon>
        <taxon>Bacillariaceae</taxon>
        <taxon>Fragilariopsis</taxon>
    </lineage>
</organism>